<evidence type="ECO:0000259" key="2">
    <source>
        <dbReference type="PROSITE" id="PS51186"/>
    </source>
</evidence>
<name>A0A8J7MBQ7_9RHOB</name>
<evidence type="ECO:0000313" key="4">
    <source>
        <dbReference type="Proteomes" id="UP000655420"/>
    </source>
</evidence>
<dbReference type="CDD" id="cd04301">
    <property type="entry name" value="NAT_SF"/>
    <property type="match status" value="1"/>
</dbReference>
<feature type="region of interest" description="Disordered" evidence="1">
    <location>
        <begin position="1"/>
        <end position="53"/>
    </location>
</feature>
<dbReference type="Pfam" id="PF00583">
    <property type="entry name" value="Acetyltransf_1"/>
    <property type="match status" value="1"/>
</dbReference>
<evidence type="ECO:0000256" key="1">
    <source>
        <dbReference type="SAM" id="MobiDB-lite"/>
    </source>
</evidence>
<gene>
    <name evidence="3" type="ORF">H0I76_18840</name>
</gene>
<dbReference type="InterPro" id="IPR016181">
    <property type="entry name" value="Acyl_CoA_acyltransferase"/>
</dbReference>
<accession>A0A8J7MBQ7</accession>
<dbReference type="GO" id="GO:0016747">
    <property type="term" value="F:acyltransferase activity, transferring groups other than amino-acyl groups"/>
    <property type="evidence" value="ECO:0007669"/>
    <property type="project" value="InterPro"/>
</dbReference>
<dbReference type="InterPro" id="IPR000182">
    <property type="entry name" value="GNAT_dom"/>
</dbReference>
<dbReference type="SUPFAM" id="SSF55729">
    <property type="entry name" value="Acyl-CoA N-acyltransferases (Nat)"/>
    <property type="match status" value="1"/>
</dbReference>
<dbReference type="Proteomes" id="UP000655420">
    <property type="component" value="Unassembled WGS sequence"/>
</dbReference>
<evidence type="ECO:0000313" key="3">
    <source>
        <dbReference type="EMBL" id="MBK0401259.1"/>
    </source>
</evidence>
<feature type="domain" description="N-acetyltransferase" evidence="2">
    <location>
        <begin position="49"/>
        <end position="212"/>
    </location>
</feature>
<dbReference type="AlphaFoldDB" id="A0A8J7MBQ7"/>
<proteinExistence type="predicted"/>
<dbReference type="PROSITE" id="PS51186">
    <property type="entry name" value="GNAT"/>
    <property type="match status" value="1"/>
</dbReference>
<sequence length="234" mass="25977">MNSTPTALDGPPIQRRRGVSRERPDSAARAERVLAGDRARQPRTPDRKVDIRRLGPGDMASLEAHLLRLEGHDRRMRFCGDLGDEAVRRHCALIDWPNTQVLGCEVDGVLRGAVELSIHPRPYSSEAELAMSLEREFQGQGLGALLMRKALVLARNRYVSSVFMTCMVGNRRMQKLAAKFGAILSIGEGEMEGRILAPWPTFLTIVEEAALESRAYLRAAFSHWPRPAARPASA</sequence>
<feature type="compositionally biased region" description="Basic and acidic residues" evidence="1">
    <location>
        <begin position="19"/>
        <end position="53"/>
    </location>
</feature>
<dbReference type="Gene3D" id="3.40.630.30">
    <property type="match status" value="1"/>
</dbReference>
<comment type="caution">
    <text evidence="3">The sequence shown here is derived from an EMBL/GenBank/DDBJ whole genome shotgun (WGS) entry which is preliminary data.</text>
</comment>
<dbReference type="EMBL" id="JAEHHL010000017">
    <property type="protein sequence ID" value="MBK0401259.1"/>
    <property type="molecule type" value="Genomic_DNA"/>
</dbReference>
<organism evidence="3 4">
    <name type="scientific">Thermohalobaculum xanthum</name>
    <dbReference type="NCBI Taxonomy" id="2753746"/>
    <lineage>
        <taxon>Bacteria</taxon>
        <taxon>Pseudomonadati</taxon>
        <taxon>Pseudomonadota</taxon>
        <taxon>Alphaproteobacteria</taxon>
        <taxon>Rhodobacterales</taxon>
        <taxon>Paracoccaceae</taxon>
        <taxon>Thermohalobaculum</taxon>
    </lineage>
</organism>
<reference evidence="3" key="1">
    <citation type="submission" date="2020-12" db="EMBL/GenBank/DDBJ databases">
        <title>Bacterial taxonomy.</title>
        <authorList>
            <person name="Pan X."/>
        </authorList>
    </citation>
    <scope>NUCLEOTIDE SEQUENCE</scope>
    <source>
        <strain evidence="3">M0105</strain>
    </source>
</reference>
<protein>
    <submittedName>
        <fullName evidence="3">GNAT family N-acetyltransferase</fullName>
    </submittedName>
</protein>
<keyword evidence="4" id="KW-1185">Reference proteome</keyword>
<dbReference type="RefSeq" id="WP_200613623.1">
    <property type="nucleotide sequence ID" value="NZ_JAEHHL010000017.1"/>
</dbReference>